<sequence length="196" mass="21009">MKDYAREENGGLIVMASCSDERFPPENMLDGKDSTFWVTTGMFPQEFVLKLESAIRVSKITTLSLNVRKLAVEKCDQEKPDQFEKVFEVELANRGDRLQTEVHQVNIKAKYLKFMVLQGHGEFATVNRVSVVGGDDEGGYGEEPAYGSMQRQASVGYGGSAAAGFPAAGSRPDSGINPAAAAAAVAGGGGGFDDEF</sequence>
<reference evidence="8 9" key="1">
    <citation type="journal article" date="2017" name="Mol. Biol. Evol.">
        <title>The 4-celled Tetrabaena socialis nuclear genome reveals the essential components for genetic control of cell number at the origin of multicellularity in the volvocine lineage.</title>
        <authorList>
            <person name="Featherston J."/>
            <person name="Arakaki Y."/>
            <person name="Hanschen E.R."/>
            <person name="Ferris P.J."/>
            <person name="Michod R.E."/>
            <person name="Olson B.J.S.C."/>
            <person name="Nozaki H."/>
            <person name="Durand P.M."/>
        </authorList>
    </citation>
    <scope>NUCLEOTIDE SEQUENCE [LARGE SCALE GENOMIC DNA]</scope>
    <source>
        <strain evidence="8 9">NIES-571</strain>
    </source>
</reference>
<gene>
    <name evidence="8" type="ORF">TSOC_009304</name>
</gene>
<evidence type="ECO:0000256" key="3">
    <source>
        <dbReference type="ARBA" id="ARBA00022837"/>
    </source>
</evidence>
<proteinExistence type="inferred from homology"/>
<keyword evidence="9" id="KW-1185">Reference proteome</keyword>
<comment type="similarity">
    <text evidence="6">Belongs to the IFT25 family.</text>
</comment>
<evidence type="ECO:0000256" key="6">
    <source>
        <dbReference type="ARBA" id="ARBA00061362"/>
    </source>
</evidence>
<dbReference type="FunFam" id="2.60.120.260:FF:000081">
    <property type="entry name" value="Intraflagellar transport protein 25 homolog"/>
    <property type="match status" value="1"/>
</dbReference>
<keyword evidence="5" id="KW-0966">Cell projection</keyword>
<dbReference type="PANTHER" id="PTHR33906">
    <property type="entry name" value="INTRAFLAGELLAR TRANSPORT PROTEIN 25 HOMOLOG"/>
    <property type="match status" value="1"/>
</dbReference>
<evidence type="ECO:0000256" key="2">
    <source>
        <dbReference type="ARBA" id="ARBA00022723"/>
    </source>
</evidence>
<dbReference type="InterPro" id="IPR033558">
    <property type="entry name" value="IFT25"/>
</dbReference>
<evidence type="ECO:0000256" key="5">
    <source>
        <dbReference type="ARBA" id="ARBA00023273"/>
    </source>
</evidence>
<dbReference type="Pfam" id="PF00754">
    <property type="entry name" value="F5_F8_type_C"/>
    <property type="match status" value="1"/>
</dbReference>
<accession>A0A2J7ZW71</accession>
<dbReference type="EMBL" id="PGGS01000381">
    <property type="protein sequence ID" value="PNH04529.1"/>
    <property type="molecule type" value="Genomic_DNA"/>
</dbReference>
<dbReference type="Proteomes" id="UP000236333">
    <property type="component" value="Unassembled WGS sequence"/>
</dbReference>
<dbReference type="GO" id="GO:0005929">
    <property type="term" value="C:cilium"/>
    <property type="evidence" value="ECO:0007669"/>
    <property type="project" value="UniProtKB-SubCell"/>
</dbReference>
<dbReference type="InterPro" id="IPR008979">
    <property type="entry name" value="Galactose-bd-like_sf"/>
</dbReference>
<keyword evidence="4" id="KW-0969">Cilium</keyword>
<evidence type="ECO:0000259" key="7">
    <source>
        <dbReference type="Pfam" id="PF00754"/>
    </source>
</evidence>
<evidence type="ECO:0000256" key="1">
    <source>
        <dbReference type="ARBA" id="ARBA00004138"/>
    </source>
</evidence>
<comment type="caution">
    <text evidence="8">The sequence shown here is derived from an EMBL/GenBank/DDBJ whole genome shotgun (WGS) entry which is preliminary data.</text>
</comment>
<dbReference type="GO" id="GO:0042073">
    <property type="term" value="P:intraciliary transport"/>
    <property type="evidence" value="ECO:0007669"/>
    <property type="project" value="InterPro"/>
</dbReference>
<keyword evidence="3" id="KW-0106">Calcium</keyword>
<dbReference type="SUPFAM" id="SSF49785">
    <property type="entry name" value="Galactose-binding domain-like"/>
    <property type="match status" value="1"/>
</dbReference>
<dbReference type="OrthoDB" id="271080at2759"/>
<evidence type="ECO:0000256" key="4">
    <source>
        <dbReference type="ARBA" id="ARBA00023069"/>
    </source>
</evidence>
<dbReference type="GO" id="GO:0046872">
    <property type="term" value="F:metal ion binding"/>
    <property type="evidence" value="ECO:0007669"/>
    <property type="project" value="UniProtKB-KW"/>
</dbReference>
<dbReference type="GO" id="GO:0030992">
    <property type="term" value="C:intraciliary transport particle B"/>
    <property type="evidence" value="ECO:0007669"/>
    <property type="project" value="InterPro"/>
</dbReference>
<organism evidence="8 9">
    <name type="scientific">Tetrabaena socialis</name>
    <dbReference type="NCBI Taxonomy" id="47790"/>
    <lineage>
        <taxon>Eukaryota</taxon>
        <taxon>Viridiplantae</taxon>
        <taxon>Chlorophyta</taxon>
        <taxon>core chlorophytes</taxon>
        <taxon>Chlorophyceae</taxon>
        <taxon>CS clade</taxon>
        <taxon>Chlamydomonadales</taxon>
        <taxon>Tetrabaenaceae</taxon>
        <taxon>Tetrabaena</taxon>
    </lineage>
</organism>
<dbReference type="AlphaFoldDB" id="A0A2J7ZW71"/>
<evidence type="ECO:0000313" key="8">
    <source>
        <dbReference type="EMBL" id="PNH04529.1"/>
    </source>
</evidence>
<name>A0A2J7ZW71_9CHLO</name>
<dbReference type="Gene3D" id="2.60.120.260">
    <property type="entry name" value="Galactose-binding domain-like"/>
    <property type="match status" value="1"/>
</dbReference>
<feature type="domain" description="F5/8 type C" evidence="7">
    <location>
        <begin position="18"/>
        <end position="124"/>
    </location>
</feature>
<keyword evidence="8" id="KW-0346">Stress response</keyword>
<dbReference type="PANTHER" id="PTHR33906:SF1">
    <property type="entry name" value="INTRAFLAGELLAR TRANSPORT PROTEIN 25 HOMOLOG"/>
    <property type="match status" value="1"/>
</dbReference>
<comment type="subcellular location">
    <subcellularLocation>
        <location evidence="1">Cell projection</location>
        <location evidence="1">Cilium</location>
    </subcellularLocation>
</comment>
<dbReference type="InterPro" id="IPR000421">
    <property type="entry name" value="FA58C"/>
</dbReference>
<keyword evidence="2" id="KW-0479">Metal-binding</keyword>
<protein>
    <submittedName>
        <fullName evidence="8">Heat shock protein beta-11</fullName>
    </submittedName>
</protein>
<evidence type="ECO:0000313" key="9">
    <source>
        <dbReference type="Proteomes" id="UP000236333"/>
    </source>
</evidence>